<reference evidence="2 3" key="1">
    <citation type="submission" date="2016-03" db="EMBL/GenBank/DDBJ databases">
        <title>Draft genome sequence of Paenibacillus glacialis DSM 22343.</title>
        <authorList>
            <person name="Shin S.-K."/>
            <person name="Yi H."/>
        </authorList>
    </citation>
    <scope>NUCLEOTIDE SEQUENCE [LARGE SCALE GENOMIC DNA]</scope>
    <source>
        <strain evidence="2 3">DSM 22343</strain>
    </source>
</reference>
<feature type="transmembrane region" description="Helical" evidence="1">
    <location>
        <begin position="226"/>
        <end position="247"/>
    </location>
</feature>
<evidence type="ECO:0000313" key="2">
    <source>
        <dbReference type="EMBL" id="OAB43787.1"/>
    </source>
</evidence>
<sequence length="252" mass="29559">MKPSRNWLDRGGGNLERLKQRNVQSNIIIVGLLLIATIGCLSLADYLREYTNRNIYLYLNWDVFLAWVPVGLALLINIVYVYMKKNLNLRRILLLLIGMAWLFFYPNSAYLITDMLHPFVHYKPEPGERFTHDIEFWYHLILFFSAALIGLLLSIVSLFSVHGLVRRTFSEITGWMFAVIILMLSSLGIYIGRFIRWNSWDVLLQPYKIFHDTLLMLTDPEQLQHVLPFTGMIFAVTLISYCVVYCFSYMRK</sequence>
<keyword evidence="3" id="KW-1185">Reference proteome</keyword>
<feature type="transmembrane region" description="Helical" evidence="1">
    <location>
        <begin position="27"/>
        <end position="44"/>
    </location>
</feature>
<protein>
    <recommendedName>
        <fullName evidence="4">DUF1361 domain-containing protein</fullName>
    </recommendedName>
</protein>
<keyword evidence="1" id="KW-0472">Membrane</keyword>
<dbReference type="AlphaFoldDB" id="A0A168LST1"/>
<dbReference type="STRING" id="494026.PGLA_08395"/>
<keyword evidence="1" id="KW-1133">Transmembrane helix</keyword>
<feature type="transmembrane region" description="Helical" evidence="1">
    <location>
        <begin position="64"/>
        <end position="83"/>
    </location>
</feature>
<organism evidence="2 3">
    <name type="scientific">Paenibacillus glacialis</name>
    <dbReference type="NCBI Taxonomy" id="494026"/>
    <lineage>
        <taxon>Bacteria</taxon>
        <taxon>Bacillati</taxon>
        <taxon>Bacillota</taxon>
        <taxon>Bacilli</taxon>
        <taxon>Bacillales</taxon>
        <taxon>Paenibacillaceae</taxon>
        <taxon>Paenibacillus</taxon>
    </lineage>
</organism>
<evidence type="ECO:0008006" key="4">
    <source>
        <dbReference type="Google" id="ProtNLM"/>
    </source>
</evidence>
<comment type="caution">
    <text evidence="2">The sequence shown here is derived from an EMBL/GenBank/DDBJ whole genome shotgun (WGS) entry which is preliminary data.</text>
</comment>
<feature type="transmembrane region" description="Helical" evidence="1">
    <location>
        <begin position="136"/>
        <end position="161"/>
    </location>
</feature>
<dbReference type="RefSeq" id="WP_161487862.1">
    <property type="nucleotide sequence ID" value="NZ_LVJH01000010.1"/>
</dbReference>
<evidence type="ECO:0000313" key="3">
    <source>
        <dbReference type="Proteomes" id="UP000076967"/>
    </source>
</evidence>
<dbReference type="EMBL" id="LVJH01000010">
    <property type="protein sequence ID" value="OAB43787.1"/>
    <property type="molecule type" value="Genomic_DNA"/>
</dbReference>
<dbReference type="Proteomes" id="UP000076967">
    <property type="component" value="Unassembled WGS sequence"/>
</dbReference>
<proteinExistence type="predicted"/>
<keyword evidence="1" id="KW-0812">Transmembrane</keyword>
<feature type="transmembrane region" description="Helical" evidence="1">
    <location>
        <begin position="173"/>
        <end position="195"/>
    </location>
</feature>
<accession>A0A168LST1</accession>
<dbReference type="OrthoDB" id="4540541at2"/>
<dbReference type="Pfam" id="PF07099">
    <property type="entry name" value="DUF1361"/>
    <property type="match status" value="1"/>
</dbReference>
<dbReference type="InterPro" id="IPR009793">
    <property type="entry name" value="DUF1361"/>
</dbReference>
<gene>
    <name evidence="2" type="ORF">PGLA_08395</name>
</gene>
<name>A0A168LST1_9BACL</name>
<evidence type="ECO:0000256" key="1">
    <source>
        <dbReference type="SAM" id="Phobius"/>
    </source>
</evidence>
<feature type="transmembrane region" description="Helical" evidence="1">
    <location>
        <begin position="92"/>
        <end position="112"/>
    </location>
</feature>